<evidence type="ECO:0000259" key="5">
    <source>
        <dbReference type="PROSITE" id="PS51007"/>
    </source>
</evidence>
<dbReference type="Gene3D" id="1.10.760.10">
    <property type="entry name" value="Cytochrome c-like domain"/>
    <property type="match status" value="1"/>
</dbReference>
<evidence type="ECO:0000313" key="6">
    <source>
        <dbReference type="EMBL" id="ACB77205.1"/>
    </source>
</evidence>
<dbReference type="eggNOG" id="COG2010">
    <property type="taxonomic scope" value="Bacteria"/>
</dbReference>
<dbReference type="GO" id="GO:0046872">
    <property type="term" value="F:metal ion binding"/>
    <property type="evidence" value="ECO:0007669"/>
    <property type="project" value="UniProtKB-KW"/>
</dbReference>
<dbReference type="KEGG" id="ote:Oter_3931"/>
<keyword evidence="7" id="KW-1185">Reference proteome</keyword>
<keyword evidence="3 4" id="KW-0408">Iron</keyword>
<dbReference type="InterPro" id="IPR036909">
    <property type="entry name" value="Cyt_c-like_dom_sf"/>
</dbReference>
<dbReference type="PROSITE" id="PS51007">
    <property type="entry name" value="CYTC"/>
    <property type="match status" value="1"/>
</dbReference>
<dbReference type="EMBL" id="CP001032">
    <property type="protein sequence ID" value="ACB77205.1"/>
    <property type="molecule type" value="Genomic_DNA"/>
</dbReference>
<evidence type="ECO:0000256" key="4">
    <source>
        <dbReference type="PROSITE-ProRule" id="PRU00433"/>
    </source>
</evidence>
<dbReference type="OrthoDB" id="9773456at2"/>
<protein>
    <recommendedName>
        <fullName evidence="5">Cytochrome c domain-containing protein</fullName>
    </recommendedName>
</protein>
<evidence type="ECO:0000313" key="7">
    <source>
        <dbReference type="Proteomes" id="UP000007013"/>
    </source>
</evidence>
<organism evidence="6 7">
    <name type="scientific">Opitutus terrae (strain DSM 11246 / JCM 15787 / PB90-1)</name>
    <dbReference type="NCBI Taxonomy" id="452637"/>
    <lineage>
        <taxon>Bacteria</taxon>
        <taxon>Pseudomonadati</taxon>
        <taxon>Verrucomicrobiota</taxon>
        <taxon>Opitutia</taxon>
        <taxon>Opitutales</taxon>
        <taxon>Opitutaceae</taxon>
        <taxon>Opitutus</taxon>
    </lineage>
</organism>
<dbReference type="PANTHER" id="PTHR40394:SF2">
    <property type="entry name" value="QUINOL:CYTOCHROME C OXIDOREDUCTASE MEMBRANE PROTEIN"/>
    <property type="match status" value="1"/>
</dbReference>
<sequence>MRHVYLVTAFVVVLLFSLLGLRGTKFTRPPMDVFPEWAFPGMKHQPFYKPQRESAFFADGRADRPIPQHTVARGQLRNDDALDLGRAADGNWLRGFPAAVTVNAELMAHGRERFQIYCQPCHGAAGDGNGITKQYGMGATPTYHDPRLRDMAEGEIFNTITHGKANMLPYADKLLPEERWAVILYVRALQRAQMGTAADVNDAAAKQTLGLQ</sequence>
<keyword evidence="2 4" id="KW-0479">Metal-binding</keyword>
<feature type="domain" description="Cytochrome c" evidence="5">
    <location>
        <begin position="105"/>
        <end position="190"/>
    </location>
</feature>
<dbReference type="InterPro" id="IPR009056">
    <property type="entry name" value="Cyt_c-like_dom"/>
</dbReference>
<dbReference type="STRING" id="452637.Oter_3931"/>
<name>B1ZZD3_OPITP</name>
<dbReference type="PANTHER" id="PTHR40394">
    <property type="entry name" value="LIPOPROTEIN-RELATED"/>
    <property type="match status" value="1"/>
</dbReference>
<keyword evidence="1 4" id="KW-0349">Heme</keyword>
<reference evidence="6 7" key="1">
    <citation type="journal article" date="2011" name="J. Bacteriol.">
        <title>Genome sequence of the verrucomicrobium Opitutus terrae PB90-1, an abundant inhabitant of rice paddy soil ecosystems.</title>
        <authorList>
            <person name="van Passel M.W."/>
            <person name="Kant R."/>
            <person name="Palva A."/>
            <person name="Copeland A."/>
            <person name="Lucas S."/>
            <person name="Lapidus A."/>
            <person name="Glavina del Rio T."/>
            <person name="Pitluck S."/>
            <person name="Goltsman E."/>
            <person name="Clum A."/>
            <person name="Sun H."/>
            <person name="Schmutz J."/>
            <person name="Larimer F.W."/>
            <person name="Land M.L."/>
            <person name="Hauser L."/>
            <person name="Kyrpides N."/>
            <person name="Mikhailova N."/>
            <person name="Richardson P.P."/>
            <person name="Janssen P.H."/>
            <person name="de Vos W.M."/>
            <person name="Smidt H."/>
        </authorList>
    </citation>
    <scope>NUCLEOTIDE SEQUENCE [LARGE SCALE GENOMIC DNA]</scope>
    <source>
        <strain evidence="7">DSM 11246 / JCM 15787 / PB90-1</strain>
    </source>
</reference>
<dbReference type="AlphaFoldDB" id="B1ZZD3"/>
<dbReference type="GO" id="GO:0009055">
    <property type="term" value="F:electron transfer activity"/>
    <property type="evidence" value="ECO:0007669"/>
    <property type="project" value="InterPro"/>
</dbReference>
<gene>
    <name evidence="6" type="ordered locus">Oter_3931</name>
</gene>
<dbReference type="SUPFAM" id="SSF46626">
    <property type="entry name" value="Cytochrome c"/>
    <property type="match status" value="1"/>
</dbReference>
<accession>B1ZZD3</accession>
<evidence type="ECO:0000256" key="3">
    <source>
        <dbReference type="ARBA" id="ARBA00023004"/>
    </source>
</evidence>
<dbReference type="HOGENOM" id="CLU_088548_0_0_0"/>
<evidence type="ECO:0000256" key="2">
    <source>
        <dbReference type="ARBA" id="ARBA00022723"/>
    </source>
</evidence>
<dbReference type="GO" id="GO:0020037">
    <property type="term" value="F:heme binding"/>
    <property type="evidence" value="ECO:0007669"/>
    <property type="project" value="InterPro"/>
</dbReference>
<dbReference type="RefSeq" id="WP_012376733.1">
    <property type="nucleotide sequence ID" value="NC_010571.1"/>
</dbReference>
<dbReference type="Pfam" id="PF13442">
    <property type="entry name" value="Cytochrome_CBB3"/>
    <property type="match status" value="1"/>
</dbReference>
<evidence type="ECO:0000256" key="1">
    <source>
        <dbReference type="ARBA" id="ARBA00022617"/>
    </source>
</evidence>
<dbReference type="Proteomes" id="UP000007013">
    <property type="component" value="Chromosome"/>
</dbReference>
<proteinExistence type="predicted"/>